<sequence>MHRFALSLLLAAAPIITHAKQAGFSYQGYTLGMSKAAAAKVDPKLRWQTANAGTNGEVTRLQFRVMYLDRPADAYVDLDAAKRVVQRIGFNFSTTTDFDCLAHSALASQQLEQQYGPASSSVNEPPRKMHWVGNPGYALHWVEVCSLGAKQYSVVFQQP</sequence>
<proteinExistence type="predicted"/>
<dbReference type="AlphaFoldDB" id="A0A1W1XVR1"/>
<organism evidence="2 3">
    <name type="scientific">Andreprevotia lacus DSM 23236</name>
    <dbReference type="NCBI Taxonomy" id="1121001"/>
    <lineage>
        <taxon>Bacteria</taxon>
        <taxon>Pseudomonadati</taxon>
        <taxon>Pseudomonadota</taxon>
        <taxon>Betaproteobacteria</taxon>
        <taxon>Neisseriales</taxon>
        <taxon>Chitinibacteraceae</taxon>
        <taxon>Andreprevotia</taxon>
    </lineage>
</organism>
<dbReference type="RefSeq" id="WP_084091757.1">
    <property type="nucleotide sequence ID" value="NZ_FWXD01000019.1"/>
</dbReference>
<dbReference type="OrthoDB" id="9855424at2"/>
<feature type="signal peptide" evidence="1">
    <location>
        <begin position="1"/>
        <end position="19"/>
    </location>
</feature>
<reference evidence="2 3" key="1">
    <citation type="submission" date="2017-04" db="EMBL/GenBank/DDBJ databases">
        <authorList>
            <person name="Afonso C.L."/>
            <person name="Miller P.J."/>
            <person name="Scott M.A."/>
            <person name="Spackman E."/>
            <person name="Goraichik I."/>
            <person name="Dimitrov K.M."/>
            <person name="Suarez D.L."/>
            <person name="Swayne D.E."/>
        </authorList>
    </citation>
    <scope>NUCLEOTIDE SEQUENCE [LARGE SCALE GENOMIC DNA]</scope>
    <source>
        <strain evidence="2 3">DSM 23236</strain>
    </source>
</reference>
<name>A0A1W1XVR1_9NEIS</name>
<keyword evidence="1" id="KW-0732">Signal</keyword>
<feature type="chain" id="PRO_5011986372" evidence="1">
    <location>
        <begin position="20"/>
        <end position="159"/>
    </location>
</feature>
<dbReference type="Proteomes" id="UP000192761">
    <property type="component" value="Unassembled WGS sequence"/>
</dbReference>
<keyword evidence="3" id="KW-1185">Reference proteome</keyword>
<evidence type="ECO:0000256" key="1">
    <source>
        <dbReference type="SAM" id="SignalP"/>
    </source>
</evidence>
<evidence type="ECO:0000313" key="3">
    <source>
        <dbReference type="Proteomes" id="UP000192761"/>
    </source>
</evidence>
<gene>
    <name evidence="2" type="ORF">SAMN02745857_03061</name>
</gene>
<accession>A0A1W1XVR1</accession>
<protein>
    <submittedName>
        <fullName evidence="2">Uncharacterized protein</fullName>
    </submittedName>
</protein>
<evidence type="ECO:0000313" key="2">
    <source>
        <dbReference type="EMBL" id="SMC27967.1"/>
    </source>
</evidence>
<dbReference type="EMBL" id="FWXD01000019">
    <property type="protein sequence ID" value="SMC27967.1"/>
    <property type="molecule type" value="Genomic_DNA"/>
</dbReference>